<evidence type="ECO:0000313" key="7">
    <source>
        <dbReference type="Proteomes" id="UP000518288"/>
    </source>
</evidence>
<evidence type="ECO:0000313" key="6">
    <source>
        <dbReference type="EMBL" id="NYG32210.1"/>
    </source>
</evidence>
<dbReference type="PANTHER" id="PTHR11122">
    <property type="entry name" value="APOSPORY-ASSOCIATED PROTEIN C-RELATED"/>
    <property type="match status" value="1"/>
</dbReference>
<dbReference type="PIRSF" id="PIRSF016020">
    <property type="entry name" value="PHexose_mutarotase"/>
    <property type="match status" value="1"/>
</dbReference>
<organism evidence="6 7">
    <name type="scientific">Sphaerotilus montanus</name>
    <dbReference type="NCBI Taxonomy" id="522889"/>
    <lineage>
        <taxon>Bacteria</taxon>
        <taxon>Pseudomonadati</taxon>
        <taxon>Pseudomonadota</taxon>
        <taxon>Betaproteobacteria</taxon>
        <taxon>Burkholderiales</taxon>
        <taxon>Sphaerotilaceae</taxon>
        <taxon>Sphaerotilus</taxon>
    </lineage>
</organism>
<evidence type="ECO:0000256" key="5">
    <source>
        <dbReference type="PIRSR" id="PIRSR016020-1"/>
    </source>
</evidence>
<evidence type="ECO:0000256" key="2">
    <source>
        <dbReference type="ARBA" id="ARBA00005866"/>
    </source>
</evidence>
<evidence type="ECO:0000256" key="3">
    <source>
        <dbReference type="ARBA" id="ARBA00023235"/>
    </source>
</evidence>
<keyword evidence="7" id="KW-1185">Reference proteome</keyword>
<sequence length="291" mass="32418">MSDAHDQPRALYPTGLISFNGQPAVHLRSPNGAQATILLHGAHVVSWIPAGHEEQLYLSPETKYGDSAAVRGGVPVIFPQFNQQGPLPKHGFARNRAWQVQEAQVRGEHAFAVLTLSDDEATRAIWPHAFTLEMTVSVDDRRLEMELAVLNTGETTIEFQAALHTYLGCGDVRHAQLEGLLDQNYHDAVLDQPRQQWIDVVTIAQEIDRIYWNAPKELTLRETGRRLLIQSHAFDDVVVWNPGPEKCAALPDMPDDDWLQMLCVEAAQIGDRVRLAGGQEWAAMQTLVIAD</sequence>
<evidence type="ECO:0000256" key="4">
    <source>
        <dbReference type="PIRNR" id="PIRNR016020"/>
    </source>
</evidence>
<dbReference type="AlphaFoldDB" id="A0A7Y9QZ29"/>
<proteinExistence type="inferred from homology"/>
<dbReference type="GO" id="GO:0005975">
    <property type="term" value="P:carbohydrate metabolic process"/>
    <property type="evidence" value="ECO:0007669"/>
    <property type="project" value="InterPro"/>
</dbReference>
<dbReference type="EMBL" id="JACCFH010000001">
    <property type="protein sequence ID" value="NYG32210.1"/>
    <property type="molecule type" value="Genomic_DNA"/>
</dbReference>
<feature type="active site" evidence="5">
    <location>
        <position position="164"/>
    </location>
</feature>
<name>A0A7Y9QZ29_9BURK</name>
<dbReference type="InterPro" id="IPR011013">
    <property type="entry name" value="Gal_mutarotase_sf_dom"/>
</dbReference>
<dbReference type="GO" id="GO:0005737">
    <property type="term" value="C:cytoplasm"/>
    <property type="evidence" value="ECO:0007669"/>
    <property type="project" value="TreeGrafter"/>
</dbReference>
<reference evidence="6 7" key="1">
    <citation type="submission" date="2020-07" db="EMBL/GenBank/DDBJ databases">
        <title>Genomic Encyclopedia of Archaeal and Bacterial Type Strains, Phase II (KMG-II): from individual species to whole genera.</title>
        <authorList>
            <person name="Goeker M."/>
        </authorList>
    </citation>
    <scope>NUCLEOTIDE SEQUENCE [LARGE SCALE GENOMIC DNA]</scope>
    <source>
        <strain evidence="6 7">DSM 21226</strain>
    </source>
</reference>
<dbReference type="RefSeq" id="WP_179633124.1">
    <property type="nucleotide sequence ID" value="NZ_CAXYYM010000095.1"/>
</dbReference>
<dbReference type="Proteomes" id="UP000518288">
    <property type="component" value="Unassembled WGS sequence"/>
</dbReference>
<comment type="similarity">
    <text evidence="2 4">Belongs to the glucose-6-phosphate 1-epimerase family.</text>
</comment>
<dbReference type="SUPFAM" id="SSF74650">
    <property type="entry name" value="Galactose mutarotase-like"/>
    <property type="match status" value="1"/>
</dbReference>
<evidence type="ECO:0000256" key="1">
    <source>
        <dbReference type="ARBA" id="ARBA00001096"/>
    </source>
</evidence>
<dbReference type="Gene3D" id="2.70.98.10">
    <property type="match status" value="1"/>
</dbReference>
<dbReference type="InterPro" id="IPR014718">
    <property type="entry name" value="GH-type_carb-bd"/>
</dbReference>
<dbReference type="Pfam" id="PF01263">
    <property type="entry name" value="Aldose_epim"/>
    <property type="match status" value="1"/>
</dbReference>
<dbReference type="GO" id="GO:0047938">
    <property type="term" value="F:glucose-6-phosphate 1-epimerase activity"/>
    <property type="evidence" value="ECO:0007669"/>
    <property type="project" value="UniProtKB-UniRule"/>
</dbReference>
<protein>
    <recommendedName>
        <fullName evidence="4">Putative glucose-6-phosphate 1-epimerase</fullName>
        <ecNumber evidence="4">5.1.3.15</ecNumber>
    </recommendedName>
</protein>
<gene>
    <name evidence="6" type="ORF">BDD16_001196</name>
</gene>
<dbReference type="InterPro" id="IPR025532">
    <property type="entry name" value="G6P_1-epimerase"/>
</dbReference>
<dbReference type="PANTHER" id="PTHR11122:SF13">
    <property type="entry name" value="GLUCOSE-6-PHOSPHATE 1-EPIMERASE"/>
    <property type="match status" value="1"/>
</dbReference>
<keyword evidence="3 4" id="KW-0413">Isomerase</keyword>
<comment type="catalytic activity">
    <reaction evidence="1">
        <text>alpha-D-glucose 6-phosphate = beta-D-glucose 6-phosphate</text>
        <dbReference type="Rhea" id="RHEA:16249"/>
        <dbReference type="ChEBI" id="CHEBI:58225"/>
        <dbReference type="ChEBI" id="CHEBI:58247"/>
        <dbReference type="EC" id="5.1.3.15"/>
    </reaction>
</comment>
<dbReference type="CDD" id="cd09020">
    <property type="entry name" value="D-hex-6-P-epi_like"/>
    <property type="match status" value="1"/>
</dbReference>
<accession>A0A7Y9QZ29</accession>
<dbReference type="EC" id="5.1.3.15" evidence="4"/>
<dbReference type="InterPro" id="IPR008183">
    <property type="entry name" value="Aldose_1/G6P_1-epimerase"/>
</dbReference>
<dbReference type="GO" id="GO:0030246">
    <property type="term" value="F:carbohydrate binding"/>
    <property type="evidence" value="ECO:0007669"/>
    <property type="project" value="UniProtKB-UniRule"/>
</dbReference>
<comment type="caution">
    <text evidence="6">The sequence shown here is derived from an EMBL/GenBank/DDBJ whole genome shotgun (WGS) entry which is preliminary data.</text>
</comment>
<feature type="active site" evidence="5">
    <location>
        <position position="265"/>
    </location>
</feature>